<organism evidence="1 2">
    <name type="scientific">Novipirellula galeiformis</name>
    <dbReference type="NCBI Taxonomy" id="2528004"/>
    <lineage>
        <taxon>Bacteria</taxon>
        <taxon>Pseudomonadati</taxon>
        <taxon>Planctomycetota</taxon>
        <taxon>Planctomycetia</taxon>
        <taxon>Pirellulales</taxon>
        <taxon>Pirellulaceae</taxon>
        <taxon>Novipirellula</taxon>
    </lineage>
</organism>
<reference evidence="1 2" key="1">
    <citation type="submission" date="2019-02" db="EMBL/GenBank/DDBJ databases">
        <title>Deep-cultivation of Planctomycetes and their phenomic and genomic characterization uncovers novel biology.</title>
        <authorList>
            <person name="Wiegand S."/>
            <person name="Jogler M."/>
            <person name="Boedeker C."/>
            <person name="Pinto D."/>
            <person name="Vollmers J."/>
            <person name="Rivas-Marin E."/>
            <person name="Kohn T."/>
            <person name="Peeters S.H."/>
            <person name="Heuer A."/>
            <person name="Rast P."/>
            <person name="Oberbeckmann S."/>
            <person name="Bunk B."/>
            <person name="Jeske O."/>
            <person name="Meyerdierks A."/>
            <person name="Storesund J.E."/>
            <person name="Kallscheuer N."/>
            <person name="Luecker S."/>
            <person name="Lage O.M."/>
            <person name="Pohl T."/>
            <person name="Merkel B.J."/>
            <person name="Hornburger P."/>
            <person name="Mueller R.-W."/>
            <person name="Bruemmer F."/>
            <person name="Labrenz M."/>
            <person name="Spormann A.M."/>
            <person name="Op Den Camp H."/>
            <person name="Overmann J."/>
            <person name="Amann R."/>
            <person name="Jetten M.S.M."/>
            <person name="Mascher T."/>
            <person name="Medema M.H."/>
            <person name="Devos D.P."/>
            <person name="Kaster A.-K."/>
            <person name="Ovreas L."/>
            <person name="Rohde M."/>
            <person name="Galperin M.Y."/>
            <person name="Jogler C."/>
        </authorList>
    </citation>
    <scope>NUCLEOTIDE SEQUENCE [LARGE SCALE GENOMIC DNA]</scope>
    <source>
        <strain evidence="1 2">Pla52o</strain>
    </source>
</reference>
<evidence type="ECO:0000313" key="1">
    <source>
        <dbReference type="EMBL" id="TWU25065.1"/>
    </source>
</evidence>
<dbReference type="AlphaFoldDB" id="A0A5C6CLX2"/>
<keyword evidence="2" id="KW-1185">Reference proteome</keyword>
<comment type="caution">
    <text evidence="1">The sequence shown here is derived from an EMBL/GenBank/DDBJ whole genome shotgun (WGS) entry which is preliminary data.</text>
</comment>
<gene>
    <name evidence="1" type="ORF">Pla52o_13620</name>
</gene>
<protein>
    <submittedName>
        <fullName evidence="1">Uncharacterized protein</fullName>
    </submittedName>
</protein>
<name>A0A5C6CLX2_9BACT</name>
<evidence type="ECO:0000313" key="2">
    <source>
        <dbReference type="Proteomes" id="UP000316304"/>
    </source>
</evidence>
<dbReference type="Proteomes" id="UP000316304">
    <property type="component" value="Unassembled WGS sequence"/>
</dbReference>
<sequence length="72" mass="7520">MRCSFSTELAGGARRSPSIAVIFTGVLVSPDVEIMTPIMATVETTGGRTKDSLIQKPCKPPCSACHGSRGLP</sequence>
<accession>A0A5C6CLX2</accession>
<dbReference type="EMBL" id="SJPT01000002">
    <property type="protein sequence ID" value="TWU25065.1"/>
    <property type="molecule type" value="Genomic_DNA"/>
</dbReference>
<proteinExistence type="predicted"/>